<keyword evidence="6" id="KW-1003">Cell membrane</keyword>
<dbReference type="PANTHER" id="PTHR36118:SF1">
    <property type="entry name" value="ION-TRANSLOCATING OXIDOREDUCTASE COMPLEX SUBUNIT G"/>
    <property type="match status" value="1"/>
</dbReference>
<reference evidence="8 9" key="1">
    <citation type="submission" date="2018-10" db="EMBL/GenBank/DDBJ databases">
        <title>Anaerotruncus faecis sp. nov., isolated from human feces.</title>
        <authorList>
            <person name="Wang Y.-J."/>
        </authorList>
    </citation>
    <scope>NUCLEOTIDE SEQUENCE [LARGE SCALE GENOMIC DNA]</scope>
    <source>
        <strain evidence="8 9">22A2-44</strain>
    </source>
</reference>
<comment type="function">
    <text evidence="6">Part of a membrane-bound complex that couples electron transfer with translocation of ions across the membrane.</text>
</comment>
<keyword evidence="4 6" id="KW-0288">FMN</keyword>
<dbReference type="NCBIfam" id="TIGR01947">
    <property type="entry name" value="rnfG"/>
    <property type="match status" value="1"/>
</dbReference>
<evidence type="ECO:0000259" key="7">
    <source>
        <dbReference type="SMART" id="SM00900"/>
    </source>
</evidence>
<keyword evidence="6" id="KW-1278">Translocase</keyword>
<organism evidence="8 9">
    <name type="scientific">Anaerotruncus massiliensis</name>
    <name type="common">ex Liu et al. 2021</name>
    <dbReference type="NCBI Taxonomy" id="2321404"/>
    <lineage>
        <taxon>Bacteria</taxon>
        <taxon>Bacillati</taxon>
        <taxon>Bacillota</taxon>
        <taxon>Clostridia</taxon>
        <taxon>Eubacteriales</taxon>
        <taxon>Oscillospiraceae</taxon>
        <taxon>Anaerotruncus</taxon>
    </lineage>
</organism>
<evidence type="ECO:0000313" key="8">
    <source>
        <dbReference type="EMBL" id="RLL14619.1"/>
    </source>
</evidence>
<dbReference type="EC" id="7.-.-.-" evidence="6"/>
<comment type="subunit">
    <text evidence="6">The complex is composed of six subunits: RnfA, RnfB, RnfC, RnfD, RnfE and RnfG.</text>
</comment>
<keyword evidence="6" id="KW-0472">Membrane</keyword>
<comment type="subcellular location">
    <subcellularLocation>
        <location evidence="6">Cell membrane</location>
        <topology evidence="6">Single-pass membrane protein</topology>
    </subcellularLocation>
</comment>
<proteinExistence type="inferred from homology"/>
<evidence type="ECO:0000256" key="2">
    <source>
        <dbReference type="ARBA" id="ARBA00022553"/>
    </source>
</evidence>
<evidence type="ECO:0000256" key="1">
    <source>
        <dbReference type="ARBA" id="ARBA00022448"/>
    </source>
</evidence>
<keyword evidence="2 6" id="KW-0597">Phosphoprotein</keyword>
<evidence type="ECO:0000256" key="4">
    <source>
        <dbReference type="ARBA" id="ARBA00022643"/>
    </source>
</evidence>
<accession>A0A498CUG7</accession>
<dbReference type="GO" id="GO:0010181">
    <property type="term" value="F:FMN binding"/>
    <property type="evidence" value="ECO:0007669"/>
    <property type="project" value="InterPro"/>
</dbReference>
<dbReference type="SMART" id="SM00900">
    <property type="entry name" value="FMN_bind"/>
    <property type="match status" value="1"/>
</dbReference>
<dbReference type="Gene3D" id="3.90.1010.20">
    <property type="match status" value="1"/>
</dbReference>
<dbReference type="GO" id="GO:0009055">
    <property type="term" value="F:electron transfer activity"/>
    <property type="evidence" value="ECO:0007669"/>
    <property type="project" value="InterPro"/>
</dbReference>
<feature type="domain" description="FMN-binding" evidence="7">
    <location>
        <begin position="86"/>
        <end position="164"/>
    </location>
</feature>
<dbReference type="PANTHER" id="PTHR36118">
    <property type="entry name" value="ION-TRANSLOCATING OXIDOREDUCTASE COMPLEX SUBUNIT G"/>
    <property type="match status" value="1"/>
</dbReference>
<keyword evidence="1 6" id="KW-0813">Transport</keyword>
<gene>
    <name evidence="6" type="primary">rnfG</name>
    <name evidence="8" type="ORF">D4A47_01150</name>
</gene>
<comment type="caution">
    <text evidence="8">The sequence shown here is derived from an EMBL/GenBank/DDBJ whole genome shotgun (WGS) entry which is preliminary data.</text>
</comment>
<keyword evidence="6" id="KW-0812">Transmembrane</keyword>
<dbReference type="Pfam" id="PF04205">
    <property type="entry name" value="FMN_bind"/>
    <property type="match status" value="1"/>
</dbReference>
<dbReference type="InterPro" id="IPR007329">
    <property type="entry name" value="FMN-bd"/>
</dbReference>
<evidence type="ECO:0000256" key="5">
    <source>
        <dbReference type="ARBA" id="ARBA00022982"/>
    </source>
</evidence>
<comment type="similarity">
    <text evidence="6">Belongs to the RnfG family.</text>
</comment>
<dbReference type="GO" id="GO:0005886">
    <property type="term" value="C:plasma membrane"/>
    <property type="evidence" value="ECO:0007669"/>
    <property type="project" value="UniProtKB-SubCell"/>
</dbReference>
<dbReference type="PIRSF" id="PIRSF006091">
    <property type="entry name" value="E_trnsport_RnfG"/>
    <property type="match status" value="1"/>
</dbReference>
<dbReference type="EMBL" id="RCHT01000001">
    <property type="protein sequence ID" value="RLL14619.1"/>
    <property type="molecule type" value="Genomic_DNA"/>
</dbReference>
<sequence>MKELLKPVVVLTVICVVASALLGLTYDKTAPLIAQAEKEASDAAMQAVVPGSTTFTELALEGMENVLIAAKDDSGNGYAFKVKDKGFGGVYNVMVGIGNDGRITGVKLLDNSETPGLGSKTGADAFTGQFPGKDKSLEGVDAVTGATISSNAFFRCVDTAYQAYEAVGEGA</sequence>
<evidence type="ECO:0000256" key="6">
    <source>
        <dbReference type="HAMAP-Rule" id="MF_00479"/>
    </source>
</evidence>
<keyword evidence="5 6" id="KW-0249">Electron transport</keyword>
<dbReference type="GO" id="GO:0022900">
    <property type="term" value="P:electron transport chain"/>
    <property type="evidence" value="ECO:0007669"/>
    <property type="project" value="UniProtKB-UniRule"/>
</dbReference>
<name>A0A498CUG7_9FIRM</name>
<keyword evidence="6" id="KW-1133">Transmembrane helix</keyword>
<dbReference type="AlphaFoldDB" id="A0A498CUG7"/>
<protein>
    <recommendedName>
        <fullName evidence="6">Ion-translocating oxidoreductase complex subunit G</fullName>
        <ecNumber evidence="6">7.-.-.-</ecNumber>
    </recommendedName>
    <alternativeName>
        <fullName evidence="6">Rnf electron transport complex subunit G</fullName>
    </alternativeName>
</protein>
<keyword evidence="9" id="KW-1185">Reference proteome</keyword>
<comment type="cofactor">
    <cofactor evidence="6">
        <name>FMN</name>
        <dbReference type="ChEBI" id="CHEBI:58210"/>
    </cofactor>
</comment>
<dbReference type="Proteomes" id="UP000276301">
    <property type="component" value="Unassembled WGS sequence"/>
</dbReference>
<dbReference type="InterPro" id="IPR010209">
    <property type="entry name" value="Ion_transpt_RnfG/RsxG"/>
</dbReference>
<evidence type="ECO:0000256" key="3">
    <source>
        <dbReference type="ARBA" id="ARBA00022630"/>
    </source>
</evidence>
<dbReference type="HAMAP" id="MF_00479">
    <property type="entry name" value="RsxG_RnfG"/>
    <property type="match status" value="1"/>
</dbReference>
<feature type="modified residue" description="FMN phosphoryl threonine" evidence="6">
    <location>
        <position position="147"/>
    </location>
</feature>
<dbReference type="RefSeq" id="WP_121585693.1">
    <property type="nucleotide sequence ID" value="NZ_DBFSDP010000298.1"/>
</dbReference>
<keyword evidence="3 6" id="KW-0285">Flavoprotein</keyword>
<evidence type="ECO:0000313" key="9">
    <source>
        <dbReference type="Proteomes" id="UP000276301"/>
    </source>
</evidence>